<dbReference type="InterPro" id="IPR050582">
    <property type="entry name" value="HAD-like_SerB"/>
</dbReference>
<evidence type="ECO:0000256" key="1">
    <source>
        <dbReference type="ARBA" id="ARBA00022723"/>
    </source>
</evidence>
<dbReference type="Gene3D" id="3.40.50.1000">
    <property type="entry name" value="HAD superfamily/HAD-like"/>
    <property type="match status" value="1"/>
</dbReference>
<evidence type="ECO:0000313" key="4">
    <source>
        <dbReference type="EMBL" id="KAA5605857.1"/>
    </source>
</evidence>
<dbReference type="GO" id="GO:0046872">
    <property type="term" value="F:metal ion binding"/>
    <property type="evidence" value="ECO:0007669"/>
    <property type="project" value="UniProtKB-KW"/>
</dbReference>
<sequence length="193" mass="21027">MPKGAAIFDFDRTLVREETLAMFLRTVVGQRTFIAACCAAASASAYVRQRRVDAFRAELLRRTLAGRTVSQAKDAAERLFPRLRWIAQTTDALAGHQDAGRPVLVATGSLSVYMPTLLALKGIEVDGLLSTEMEVDADVLTGRMKTPSCTWAEKARRVKAWLADSEGPVWAYGNLPHDGAMLALADHPTVLPT</sequence>
<name>A0A5M6ID15_9PROT</name>
<dbReference type="PANTHER" id="PTHR43344">
    <property type="entry name" value="PHOSPHOSERINE PHOSPHATASE"/>
    <property type="match status" value="1"/>
</dbReference>
<dbReference type="OrthoDB" id="9794212at2"/>
<comment type="caution">
    <text evidence="4">The sequence shown here is derived from an EMBL/GenBank/DDBJ whole genome shotgun (WGS) entry which is preliminary data.</text>
</comment>
<dbReference type="Pfam" id="PF12710">
    <property type="entry name" value="HAD"/>
    <property type="match status" value="1"/>
</dbReference>
<dbReference type="Proteomes" id="UP000324065">
    <property type="component" value="Unassembled WGS sequence"/>
</dbReference>
<evidence type="ECO:0000256" key="3">
    <source>
        <dbReference type="ARBA" id="ARBA00022842"/>
    </source>
</evidence>
<dbReference type="Gene3D" id="1.20.1440.100">
    <property type="entry name" value="SG protein - dephosphorylation function"/>
    <property type="match status" value="1"/>
</dbReference>
<dbReference type="GO" id="GO:0016787">
    <property type="term" value="F:hydrolase activity"/>
    <property type="evidence" value="ECO:0007669"/>
    <property type="project" value="UniProtKB-KW"/>
</dbReference>
<evidence type="ECO:0000256" key="2">
    <source>
        <dbReference type="ARBA" id="ARBA00022801"/>
    </source>
</evidence>
<dbReference type="InterPro" id="IPR036412">
    <property type="entry name" value="HAD-like_sf"/>
</dbReference>
<dbReference type="InterPro" id="IPR023214">
    <property type="entry name" value="HAD_sf"/>
</dbReference>
<dbReference type="PANTHER" id="PTHR43344:SF13">
    <property type="entry name" value="PHOSPHATASE RV3661-RELATED"/>
    <property type="match status" value="1"/>
</dbReference>
<proteinExistence type="predicted"/>
<dbReference type="AlphaFoldDB" id="A0A5M6ID15"/>
<keyword evidence="1" id="KW-0479">Metal-binding</keyword>
<reference evidence="4 5" key="1">
    <citation type="submission" date="2019-09" db="EMBL/GenBank/DDBJ databases">
        <title>Genome sequence of Roseospira marina, one of the more divergent members of the non-sulfur purple photosynthetic bacterial family, the Rhodospirillaceae.</title>
        <authorList>
            <person name="Meyer T."/>
            <person name="Kyndt J."/>
        </authorList>
    </citation>
    <scope>NUCLEOTIDE SEQUENCE [LARGE SCALE GENOMIC DNA]</scope>
    <source>
        <strain evidence="4 5">DSM 15113</strain>
    </source>
</reference>
<keyword evidence="2" id="KW-0378">Hydrolase</keyword>
<dbReference type="EMBL" id="VWPJ01000007">
    <property type="protein sequence ID" value="KAA5605857.1"/>
    <property type="molecule type" value="Genomic_DNA"/>
</dbReference>
<accession>A0A5M6ID15</accession>
<organism evidence="4 5">
    <name type="scientific">Roseospira marina</name>
    <dbReference type="NCBI Taxonomy" id="140057"/>
    <lineage>
        <taxon>Bacteria</taxon>
        <taxon>Pseudomonadati</taxon>
        <taxon>Pseudomonadota</taxon>
        <taxon>Alphaproteobacteria</taxon>
        <taxon>Rhodospirillales</taxon>
        <taxon>Rhodospirillaceae</taxon>
        <taxon>Roseospira</taxon>
    </lineage>
</organism>
<gene>
    <name evidence="4" type="ORF">F1188_09610</name>
</gene>
<dbReference type="SUPFAM" id="SSF56784">
    <property type="entry name" value="HAD-like"/>
    <property type="match status" value="1"/>
</dbReference>
<keyword evidence="5" id="KW-1185">Reference proteome</keyword>
<keyword evidence="3" id="KW-0460">Magnesium</keyword>
<dbReference type="RefSeq" id="WP_150062187.1">
    <property type="nucleotide sequence ID" value="NZ_JACHII010000004.1"/>
</dbReference>
<evidence type="ECO:0000313" key="5">
    <source>
        <dbReference type="Proteomes" id="UP000324065"/>
    </source>
</evidence>
<dbReference type="NCBIfam" id="TIGR01488">
    <property type="entry name" value="HAD-SF-IB"/>
    <property type="match status" value="1"/>
</dbReference>
<protein>
    <submittedName>
        <fullName evidence="4">HAD-IB family phosphatase</fullName>
    </submittedName>
</protein>